<proteinExistence type="inferred from homology"/>
<evidence type="ECO:0000313" key="9">
    <source>
        <dbReference type="EMBL" id="KAJ5450630.1"/>
    </source>
</evidence>
<sequence>MTFRPDSPFELPNGHLVCGPHRLGGCGICTVDYDFMYEDEDCKEETDDSDFEVDPEKVREGLRKLGFIPSDPLPAESGSSLEPTAHAGFAIMLPGSPGPNSRPNPVRPDFEMFRPLGSFTGRVIPKKFVPPQPTDRPQGLFPLSGGNPSGCLPSYLARFKRANDKHQFLIYTDGACSDNGGPTARGGCSFIYKRCTKNPSAGRVSFPLECRGPTGERHQHTSNRAELRAVIAALRYRRWDGEGCKSLVIATDSEYVANGATIWVKAWRRKGWKTRSGAAVKNQDLWQCLLGEIELYGKEGMRVQFWRIPRQWNEEADRHAKDAVNEPPVEYFDDIHGLLT</sequence>
<dbReference type="PANTHER" id="PTHR10642">
    <property type="entry name" value="RIBONUCLEASE H1"/>
    <property type="match status" value="1"/>
</dbReference>
<dbReference type="SUPFAM" id="SSF53098">
    <property type="entry name" value="Ribonuclease H-like"/>
    <property type="match status" value="1"/>
</dbReference>
<comment type="catalytic activity">
    <reaction evidence="1">
        <text>Endonucleolytic cleavage to 5'-phosphomonoester.</text>
        <dbReference type="EC" id="3.1.26.4"/>
    </reaction>
</comment>
<evidence type="ECO:0000256" key="7">
    <source>
        <dbReference type="ARBA" id="ARBA00022801"/>
    </source>
</evidence>
<dbReference type="CDD" id="cd13934">
    <property type="entry name" value="RNase_H_Dikarya_like"/>
    <property type="match status" value="1"/>
</dbReference>
<dbReference type="InterPro" id="IPR002156">
    <property type="entry name" value="RNaseH_domain"/>
</dbReference>
<evidence type="ECO:0000256" key="5">
    <source>
        <dbReference type="ARBA" id="ARBA00022723"/>
    </source>
</evidence>
<dbReference type="GeneID" id="81600704"/>
<dbReference type="InterPro" id="IPR050092">
    <property type="entry name" value="RNase_H"/>
</dbReference>
<dbReference type="Gene3D" id="3.30.420.10">
    <property type="entry name" value="Ribonuclease H-like superfamily/Ribonuclease H"/>
    <property type="match status" value="1"/>
</dbReference>
<comment type="similarity">
    <text evidence="2">Belongs to the RNase H family.</text>
</comment>
<keyword evidence="5" id="KW-0479">Metal-binding</keyword>
<dbReference type="EMBL" id="JAPVEA010000006">
    <property type="protein sequence ID" value="KAJ5450630.1"/>
    <property type="molecule type" value="Genomic_DNA"/>
</dbReference>
<dbReference type="PANTHER" id="PTHR10642:SF26">
    <property type="entry name" value="RIBONUCLEASE H1"/>
    <property type="match status" value="1"/>
</dbReference>
<evidence type="ECO:0000313" key="10">
    <source>
        <dbReference type="Proteomes" id="UP001213681"/>
    </source>
</evidence>
<dbReference type="Proteomes" id="UP001213681">
    <property type="component" value="Unassembled WGS sequence"/>
</dbReference>
<dbReference type="PROSITE" id="PS50879">
    <property type="entry name" value="RNASE_H_1"/>
    <property type="match status" value="1"/>
</dbReference>
<organism evidence="9 10">
    <name type="scientific">Penicillium daleae</name>
    <dbReference type="NCBI Taxonomy" id="63821"/>
    <lineage>
        <taxon>Eukaryota</taxon>
        <taxon>Fungi</taxon>
        <taxon>Dikarya</taxon>
        <taxon>Ascomycota</taxon>
        <taxon>Pezizomycotina</taxon>
        <taxon>Eurotiomycetes</taxon>
        <taxon>Eurotiomycetidae</taxon>
        <taxon>Eurotiales</taxon>
        <taxon>Aspergillaceae</taxon>
        <taxon>Penicillium</taxon>
    </lineage>
</organism>
<evidence type="ECO:0000256" key="1">
    <source>
        <dbReference type="ARBA" id="ARBA00000077"/>
    </source>
</evidence>
<dbReference type="InterPro" id="IPR036397">
    <property type="entry name" value="RNaseH_sf"/>
</dbReference>
<gene>
    <name evidence="9" type="ORF">N7458_007079</name>
</gene>
<evidence type="ECO:0000256" key="2">
    <source>
        <dbReference type="ARBA" id="ARBA00005300"/>
    </source>
</evidence>
<dbReference type="GO" id="GO:0003676">
    <property type="term" value="F:nucleic acid binding"/>
    <property type="evidence" value="ECO:0007669"/>
    <property type="project" value="InterPro"/>
</dbReference>
<evidence type="ECO:0000256" key="3">
    <source>
        <dbReference type="ARBA" id="ARBA00012180"/>
    </source>
</evidence>
<accession>A0AAD6C610</accession>
<dbReference type="EC" id="3.1.26.4" evidence="3"/>
<keyword evidence="4" id="KW-0540">Nuclease</keyword>
<feature type="domain" description="RNase H type-1" evidence="8">
    <location>
        <begin position="164"/>
        <end position="325"/>
    </location>
</feature>
<dbReference type="AlphaFoldDB" id="A0AAD6C610"/>
<evidence type="ECO:0000259" key="8">
    <source>
        <dbReference type="PROSITE" id="PS50879"/>
    </source>
</evidence>
<keyword evidence="6" id="KW-0255">Endonuclease</keyword>
<comment type="caution">
    <text evidence="9">The sequence shown here is derived from an EMBL/GenBank/DDBJ whole genome shotgun (WGS) entry which is preliminary data.</text>
</comment>
<reference evidence="9" key="1">
    <citation type="submission" date="2022-12" db="EMBL/GenBank/DDBJ databases">
        <authorList>
            <person name="Petersen C."/>
        </authorList>
    </citation>
    <scope>NUCLEOTIDE SEQUENCE</scope>
    <source>
        <strain evidence="9">IBT 16125</strain>
    </source>
</reference>
<keyword evidence="10" id="KW-1185">Reference proteome</keyword>
<dbReference type="InterPro" id="IPR012337">
    <property type="entry name" value="RNaseH-like_sf"/>
</dbReference>
<name>A0AAD6C610_9EURO</name>
<evidence type="ECO:0000256" key="6">
    <source>
        <dbReference type="ARBA" id="ARBA00022759"/>
    </source>
</evidence>
<dbReference type="RefSeq" id="XP_056766165.1">
    <property type="nucleotide sequence ID" value="XM_056910461.1"/>
</dbReference>
<reference evidence="9" key="2">
    <citation type="journal article" date="2023" name="IMA Fungus">
        <title>Comparative genomic study of the Penicillium genus elucidates a diverse pangenome and 15 lateral gene transfer events.</title>
        <authorList>
            <person name="Petersen C."/>
            <person name="Sorensen T."/>
            <person name="Nielsen M.R."/>
            <person name="Sondergaard T.E."/>
            <person name="Sorensen J.L."/>
            <person name="Fitzpatrick D.A."/>
            <person name="Frisvad J.C."/>
            <person name="Nielsen K.L."/>
        </authorList>
    </citation>
    <scope>NUCLEOTIDE SEQUENCE</scope>
    <source>
        <strain evidence="9">IBT 16125</strain>
    </source>
</reference>
<dbReference type="GO" id="GO:0046872">
    <property type="term" value="F:metal ion binding"/>
    <property type="evidence" value="ECO:0007669"/>
    <property type="project" value="UniProtKB-KW"/>
</dbReference>
<keyword evidence="7" id="KW-0378">Hydrolase</keyword>
<dbReference type="Pfam" id="PF00075">
    <property type="entry name" value="RNase_H"/>
    <property type="match status" value="1"/>
</dbReference>
<evidence type="ECO:0000256" key="4">
    <source>
        <dbReference type="ARBA" id="ARBA00022722"/>
    </source>
</evidence>
<dbReference type="GO" id="GO:0043137">
    <property type="term" value="P:DNA replication, removal of RNA primer"/>
    <property type="evidence" value="ECO:0007669"/>
    <property type="project" value="TreeGrafter"/>
</dbReference>
<protein>
    <recommendedName>
        <fullName evidence="3">ribonuclease H</fullName>
        <ecNumber evidence="3">3.1.26.4</ecNumber>
    </recommendedName>
</protein>
<dbReference type="GO" id="GO:0004523">
    <property type="term" value="F:RNA-DNA hybrid ribonuclease activity"/>
    <property type="evidence" value="ECO:0007669"/>
    <property type="project" value="UniProtKB-EC"/>
</dbReference>